<organism evidence="10 11">
    <name type="scientific">Folsomia candida</name>
    <name type="common">Springtail</name>
    <dbReference type="NCBI Taxonomy" id="158441"/>
    <lineage>
        <taxon>Eukaryota</taxon>
        <taxon>Metazoa</taxon>
        <taxon>Ecdysozoa</taxon>
        <taxon>Arthropoda</taxon>
        <taxon>Hexapoda</taxon>
        <taxon>Collembola</taxon>
        <taxon>Entomobryomorpha</taxon>
        <taxon>Isotomoidea</taxon>
        <taxon>Isotomidae</taxon>
        <taxon>Proisotominae</taxon>
        <taxon>Folsomia</taxon>
    </lineage>
</organism>
<keyword evidence="11" id="KW-1185">Reference proteome</keyword>
<evidence type="ECO:0000256" key="8">
    <source>
        <dbReference type="SAM" id="SignalP"/>
    </source>
</evidence>
<feature type="region of interest" description="Disordered" evidence="6">
    <location>
        <begin position="731"/>
        <end position="750"/>
    </location>
</feature>
<evidence type="ECO:0000256" key="2">
    <source>
        <dbReference type="ARBA" id="ARBA00022487"/>
    </source>
</evidence>
<dbReference type="PROSITE" id="PS00941">
    <property type="entry name" value="CARBOXYLESTERASE_B_2"/>
    <property type="match status" value="1"/>
</dbReference>
<dbReference type="OrthoDB" id="408631at2759"/>
<dbReference type="PANTHER" id="PTHR43903">
    <property type="entry name" value="NEUROLIGIN"/>
    <property type="match status" value="1"/>
</dbReference>
<keyword evidence="3 8" id="KW-0732">Signal</keyword>
<dbReference type="Gene3D" id="3.40.50.1820">
    <property type="entry name" value="alpha/beta hydrolase"/>
    <property type="match status" value="1"/>
</dbReference>
<keyword evidence="7" id="KW-0812">Transmembrane</keyword>
<evidence type="ECO:0000259" key="9">
    <source>
        <dbReference type="Pfam" id="PF00135"/>
    </source>
</evidence>
<feature type="chain" id="PRO_5012623925" evidence="8">
    <location>
        <begin position="37"/>
        <end position="750"/>
    </location>
</feature>
<name>A0A226DHQ5_FOLCA</name>
<keyword evidence="4" id="KW-0378">Hydrolase</keyword>
<evidence type="ECO:0000256" key="7">
    <source>
        <dbReference type="SAM" id="Phobius"/>
    </source>
</evidence>
<evidence type="ECO:0000256" key="1">
    <source>
        <dbReference type="ARBA" id="ARBA00005964"/>
    </source>
</evidence>
<comment type="similarity">
    <text evidence="1">Belongs to the type-B carboxylesterase/lipase family.</text>
</comment>
<feature type="compositionally biased region" description="Polar residues" evidence="6">
    <location>
        <begin position="737"/>
        <end position="750"/>
    </location>
</feature>
<evidence type="ECO:0000256" key="6">
    <source>
        <dbReference type="SAM" id="MobiDB-lite"/>
    </source>
</evidence>
<evidence type="ECO:0000256" key="5">
    <source>
        <dbReference type="ARBA" id="ARBA00023180"/>
    </source>
</evidence>
<keyword evidence="7" id="KW-1133">Transmembrane helix</keyword>
<sequence length="750" mass="83639">MNVMTGGEGGCRGRGGKVTVLLSLLLLPLLPHEASPQGDTPVPTVTTSLGTARGKVFTIPKTHAQVVGYLGLPYAQAPINDLRFRPPMELESWGDGPLDATNFRAICFQPGEQKIWDVVPHGGKGGTGGRGAVRKKKLESYAMSEDCLTLNIYVPLHPQGELITLPAKETTNGHTKTNCSSGGRMRYRSSEPLSHNLLLPPSFLACLLLHIRKFTGSYYMNAGRLYPGQVIASSQHLVVVTFNYRLGPLGFLSTGDAAASGNYGLLDQAIALDWVHQHIHHFRGDPGRVTLVGNSAGAASVMFHMFSGLSKGKEVCGRHGAVGLLGVRIVLQLDLCRAPWAIQANPRKHAEALATKLGCPTSPTHDLVDCVRNFSPQLIMKHAKLEDGLSLAFATVVDGPYGGKFLKDHPEQLIRTKDFQPVPILTGFTRDEVTIWFTKCEFTDDLNGFDEHTFRLISALSLFCFEVGPTTKTKDLRSFVQVDVVSLLENLPTVTQANMAAMIHSVTVQYMYRAGIGENDTLGKTSSISDFISDVGLKAPCVKEMNLLSHHTSAPIYLYEFHYFSVDDFKMGRQEWIGAYHESEIQYIFGEPYLNYSNHLRSYDDKKMSDLMMKVWGNFIKHGSPSPHPKGEKGGLKFTWTNYTEFNQEFAVLSLKPHMDKFFLTDRMLFWNFFFPIFRDYPFRFEGIRDCGGWEELRELWVFWLLLSLTFALSLLILLLLSCLLRCRKNKSPRSPPQLTNSNNLPLVPR</sequence>
<feature type="domain" description="Carboxylesterase type B" evidence="9">
    <location>
        <begin position="215"/>
        <end position="671"/>
    </location>
</feature>
<keyword evidence="2" id="KW-0719">Serine esterase</keyword>
<dbReference type="InterPro" id="IPR051093">
    <property type="entry name" value="Neuroligin/BSAL"/>
</dbReference>
<dbReference type="SUPFAM" id="SSF53474">
    <property type="entry name" value="alpha/beta-Hydrolases"/>
    <property type="match status" value="1"/>
</dbReference>
<feature type="domain" description="Carboxylesterase type B" evidence="9">
    <location>
        <begin position="43"/>
        <end position="157"/>
    </location>
</feature>
<reference evidence="10 11" key="1">
    <citation type="submission" date="2015-12" db="EMBL/GenBank/DDBJ databases">
        <title>The genome of Folsomia candida.</title>
        <authorList>
            <person name="Faddeeva A."/>
            <person name="Derks M.F."/>
            <person name="Anvar Y."/>
            <person name="Smit S."/>
            <person name="Van Straalen N."/>
            <person name="Roelofs D."/>
        </authorList>
    </citation>
    <scope>NUCLEOTIDE SEQUENCE [LARGE SCALE GENOMIC DNA]</scope>
    <source>
        <strain evidence="10 11">VU population</strain>
        <tissue evidence="10">Whole body</tissue>
    </source>
</reference>
<dbReference type="GO" id="GO:0052689">
    <property type="term" value="F:carboxylic ester hydrolase activity"/>
    <property type="evidence" value="ECO:0007669"/>
    <property type="project" value="UniProtKB-KW"/>
</dbReference>
<feature type="signal peptide" evidence="8">
    <location>
        <begin position="1"/>
        <end position="36"/>
    </location>
</feature>
<dbReference type="InterPro" id="IPR019826">
    <property type="entry name" value="Carboxylesterase_B_AS"/>
</dbReference>
<protein>
    <submittedName>
        <fullName evidence="10">Neuroligin-3</fullName>
    </submittedName>
</protein>
<accession>A0A226DHQ5</accession>
<dbReference type="Pfam" id="PF00135">
    <property type="entry name" value="COesterase"/>
    <property type="match status" value="2"/>
</dbReference>
<evidence type="ECO:0000256" key="4">
    <source>
        <dbReference type="ARBA" id="ARBA00022801"/>
    </source>
</evidence>
<dbReference type="InterPro" id="IPR029058">
    <property type="entry name" value="AB_hydrolase_fold"/>
</dbReference>
<keyword evidence="7" id="KW-0472">Membrane</keyword>
<dbReference type="InterPro" id="IPR019819">
    <property type="entry name" value="Carboxylesterase_B_CS"/>
</dbReference>
<dbReference type="OMA" id="CPQIWET"/>
<dbReference type="AlphaFoldDB" id="A0A226DHQ5"/>
<dbReference type="Proteomes" id="UP000198287">
    <property type="component" value="Unassembled WGS sequence"/>
</dbReference>
<evidence type="ECO:0000256" key="3">
    <source>
        <dbReference type="ARBA" id="ARBA00022729"/>
    </source>
</evidence>
<feature type="transmembrane region" description="Helical" evidence="7">
    <location>
        <begin position="701"/>
        <end position="725"/>
    </location>
</feature>
<dbReference type="PROSITE" id="PS00122">
    <property type="entry name" value="CARBOXYLESTERASE_B_1"/>
    <property type="match status" value="1"/>
</dbReference>
<gene>
    <name evidence="10" type="ORF">Fcan01_21395</name>
</gene>
<comment type="caution">
    <text evidence="10">The sequence shown here is derived from an EMBL/GenBank/DDBJ whole genome shotgun (WGS) entry which is preliminary data.</text>
</comment>
<evidence type="ECO:0000313" key="11">
    <source>
        <dbReference type="Proteomes" id="UP000198287"/>
    </source>
</evidence>
<dbReference type="EMBL" id="LNIX01000021">
    <property type="protein sequence ID" value="OXA43716.1"/>
    <property type="molecule type" value="Genomic_DNA"/>
</dbReference>
<evidence type="ECO:0000313" key="10">
    <source>
        <dbReference type="EMBL" id="OXA43716.1"/>
    </source>
</evidence>
<proteinExistence type="inferred from homology"/>
<keyword evidence="5" id="KW-0325">Glycoprotein</keyword>
<dbReference type="InterPro" id="IPR002018">
    <property type="entry name" value="CarbesteraseB"/>
</dbReference>